<feature type="compositionally biased region" description="Polar residues" evidence="4">
    <location>
        <begin position="230"/>
        <end position="248"/>
    </location>
</feature>
<keyword evidence="7" id="KW-1185">Reference proteome</keyword>
<name>A0A058Z9Q3_FONAL</name>
<dbReference type="InterPro" id="IPR036600">
    <property type="entry name" value="PAH_sf"/>
</dbReference>
<comment type="subcellular location">
    <subcellularLocation>
        <location evidence="1">Nucleus</location>
    </subcellularLocation>
</comment>
<evidence type="ECO:0000256" key="2">
    <source>
        <dbReference type="ARBA" id="ARBA00022491"/>
    </source>
</evidence>
<dbReference type="GeneID" id="20526695"/>
<dbReference type="EMBL" id="KB932203">
    <property type="protein sequence ID" value="KCV71024.1"/>
    <property type="molecule type" value="Genomic_DNA"/>
</dbReference>
<feature type="region of interest" description="Disordered" evidence="4">
    <location>
        <begin position="188"/>
        <end position="392"/>
    </location>
</feature>
<feature type="compositionally biased region" description="Pro residues" evidence="4">
    <location>
        <begin position="314"/>
        <end position="326"/>
    </location>
</feature>
<dbReference type="STRING" id="691883.A0A058Z9Q3"/>
<feature type="compositionally biased region" description="Gly residues" evidence="4">
    <location>
        <begin position="190"/>
        <end position="208"/>
    </location>
</feature>
<dbReference type="AlphaFoldDB" id="A0A058Z9Q3"/>
<feature type="compositionally biased region" description="Low complexity" evidence="4">
    <location>
        <begin position="327"/>
        <end position="374"/>
    </location>
</feature>
<evidence type="ECO:0000313" key="6">
    <source>
        <dbReference type="EMBL" id="KCV71024.1"/>
    </source>
</evidence>
<dbReference type="Pfam" id="PF02671">
    <property type="entry name" value="PAH"/>
    <property type="match status" value="1"/>
</dbReference>
<dbReference type="OrthoDB" id="10265969at2759"/>
<evidence type="ECO:0000256" key="5">
    <source>
        <dbReference type="SAM" id="SignalP"/>
    </source>
</evidence>
<dbReference type="GO" id="GO:0000122">
    <property type="term" value="P:negative regulation of transcription by RNA polymerase II"/>
    <property type="evidence" value="ECO:0007669"/>
    <property type="project" value="TreeGrafter"/>
</dbReference>
<proteinExistence type="predicted"/>
<dbReference type="OMA" id="GPTHAPC"/>
<dbReference type="InterPro" id="IPR039774">
    <property type="entry name" value="Sin3-like"/>
</dbReference>
<dbReference type="GO" id="GO:0003714">
    <property type="term" value="F:transcription corepressor activity"/>
    <property type="evidence" value="ECO:0007669"/>
    <property type="project" value="InterPro"/>
</dbReference>
<dbReference type="Proteomes" id="UP000030693">
    <property type="component" value="Unassembled WGS sequence"/>
</dbReference>
<protein>
    <submittedName>
        <fullName evidence="6">Uncharacterized protein</fullName>
    </submittedName>
</protein>
<feature type="chain" id="PRO_5001566766" evidence="5">
    <location>
        <begin position="26"/>
        <end position="392"/>
    </location>
</feature>
<dbReference type="GO" id="GO:0000785">
    <property type="term" value="C:chromatin"/>
    <property type="evidence" value="ECO:0007669"/>
    <property type="project" value="TreeGrafter"/>
</dbReference>
<dbReference type="PANTHER" id="PTHR12346">
    <property type="entry name" value="SIN3B-RELATED"/>
    <property type="match status" value="1"/>
</dbReference>
<keyword evidence="2" id="KW-0678">Repressor</keyword>
<dbReference type="RefSeq" id="XP_009494147.1">
    <property type="nucleotide sequence ID" value="XM_009495872.1"/>
</dbReference>
<evidence type="ECO:0000256" key="4">
    <source>
        <dbReference type="SAM" id="MobiDB-lite"/>
    </source>
</evidence>
<gene>
    <name evidence="6" type="ORF">H696_01970</name>
</gene>
<sequence>MQPCARGRLAAGLLAMLVITSGALAQPIVAPDGASPGPTHAPCGNLDTPGVIQRVAGLFQNHHSLITGFNTFLPPGFRIEVSENMSGPIILTNNGVSMRLEPIFPTTGPRSIQANQAVPSVVGPVAGTPGDMGPTTMVVDGPPLAGPGGAPPGGMVHMMPGGAGPGSAGPGAPLVANTSAVPLGHMATGPGLGPGRGLGGHMHHGGLGPMAPGLAPGPGPGPGPTLTGPTSQQQTPQLATPTVPSQQGGLVPMPALSPGQQSQPSHQPQSLPTGGHHAAFPPMQATGQFPMHGGQQSQGSSGHGAMPGLGPALGPGPLPGSGPMLPPLDTAGSGPPSAATTPAPSGDSGTAFASGTGASSPSSADSPQDGRAGSPSGGSQQGEPPGETPGAD</sequence>
<evidence type="ECO:0000313" key="7">
    <source>
        <dbReference type="Proteomes" id="UP000030693"/>
    </source>
</evidence>
<dbReference type="SUPFAM" id="SSF47762">
    <property type="entry name" value="PAH2 domain"/>
    <property type="match status" value="1"/>
</dbReference>
<evidence type="ECO:0000256" key="3">
    <source>
        <dbReference type="ARBA" id="ARBA00023242"/>
    </source>
</evidence>
<feature type="compositionally biased region" description="Low complexity" evidence="4">
    <location>
        <begin position="257"/>
        <end position="272"/>
    </location>
</feature>
<dbReference type="eggNOG" id="KOG4204">
    <property type="taxonomic scope" value="Eukaryota"/>
</dbReference>
<dbReference type="PANTHER" id="PTHR12346:SF0">
    <property type="entry name" value="SIN3A, ISOFORM G"/>
    <property type="match status" value="1"/>
</dbReference>
<feature type="compositionally biased region" description="Low complexity" evidence="4">
    <location>
        <begin position="381"/>
        <end position="392"/>
    </location>
</feature>
<feature type="signal peptide" evidence="5">
    <location>
        <begin position="1"/>
        <end position="25"/>
    </location>
</feature>
<accession>A0A058Z9Q3</accession>
<evidence type="ECO:0000256" key="1">
    <source>
        <dbReference type="ARBA" id="ARBA00004123"/>
    </source>
</evidence>
<reference evidence="6" key="1">
    <citation type="submission" date="2013-04" db="EMBL/GenBank/DDBJ databases">
        <title>The Genome Sequence of Fonticula alba ATCC 38817.</title>
        <authorList>
            <consortium name="The Broad Institute Genomics Platform"/>
            <person name="Russ C."/>
            <person name="Cuomo C."/>
            <person name="Burger G."/>
            <person name="Gray M.W."/>
            <person name="Holland P.W.H."/>
            <person name="King N."/>
            <person name="Lang F.B.F."/>
            <person name="Roger A.J."/>
            <person name="Ruiz-Trillo I."/>
            <person name="Brown M."/>
            <person name="Walker B."/>
            <person name="Young S."/>
            <person name="Zeng Q."/>
            <person name="Gargeya S."/>
            <person name="Fitzgerald M."/>
            <person name="Haas B."/>
            <person name="Abouelleil A."/>
            <person name="Allen A.W."/>
            <person name="Alvarado L."/>
            <person name="Arachchi H.M."/>
            <person name="Berlin A.M."/>
            <person name="Chapman S.B."/>
            <person name="Gainer-Dewar J."/>
            <person name="Goldberg J."/>
            <person name="Griggs A."/>
            <person name="Gujja S."/>
            <person name="Hansen M."/>
            <person name="Howarth C."/>
            <person name="Imamovic A."/>
            <person name="Ireland A."/>
            <person name="Larimer J."/>
            <person name="McCowan C."/>
            <person name="Murphy C."/>
            <person name="Pearson M."/>
            <person name="Poon T.W."/>
            <person name="Priest M."/>
            <person name="Roberts A."/>
            <person name="Saif S."/>
            <person name="Shea T."/>
            <person name="Sisk P."/>
            <person name="Sykes S."/>
            <person name="Wortman J."/>
            <person name="Nusbaum C."/>
            <person name="Birren B."/>
        </authorList>
    </citation>
    <scope>NUCLEOTIDE SEQUENCE [LARGE SCALE GENOMIC DNA]</scope>
    <source>
        <strain evidence="6">ATCC 38817</strain>
    </source>
</reference>
<feature type="compositionally biased region" description="Gly residues" evidence="4">
    <location>
        <begin position="301"/>
        <end position="313"/>
    </location>
</feature>
<organism evidence="6">
    <name type="scientific">Fonticula alba</name>
    <name type="common">Slime mold</name>
    <dbReference type="NCBI Taxonomy" id="691883"/>
    <lineage>
        <taxon>Eukaryota</taxon>
        <taxon>Rotosphaerida</taxon>
        <taxon>Fonticulaceae</taxon>
        <taxon>Fonticula</taxon>
    </lineage>
</organism>
<dbReference type="Gene3D" id="1.20.1160.11">
    <property type="entry name" value="Paired amphipathic helix"/>
    <property type="match status" value="1"/>
</dbReference>
<dbReference type="InterPro" id="IPR003822">
    <property type="entry name" value="PAH"/>
</dbReference>
<dbReference type="GO" id="GO:0000118">
    <property type="term" value="C:histone deacetylase complex"/>
    <property type="evidence" value="ECO:0007669"/>
    <property type="project" value="TreeGrafter"/>
</dbReference>
<keyword evidence="3" id="KW-0539">Nucleus</keyword>
<keyword evidence="5" id="KW-0732">Signal</keyword>